<dbReference type="Proteomes" id="UP000199666">
    <property type="component" value="Unassembled WGS sequence"/>
</dbReference>
<dbReference type="STRING" id="414048.SAMN04489864_101299"/>
<dbReference type="EMBL" id="FOPP01000001">
    <property type="protein sequence ID" value="SFG62156.1"/>
    <property type="molecule type" value="Genomic_DNA"/>
</dbReference>
<proteinExistence type="predicted"/>
<evidence type="ECO:0000313" key="2">
    <source>
        <dbReference type="Proteomes" id="UP000199666"/>
    </source>
</evidence>
<keyword evidence="2" id="KW-1185">Reference proteome</keyword>
<organism evidence="1 2">
    <name type="scientific">Pedobacter insulae</name>
    <dbReference type="NCBI Taxonomy" id="414048"/>
    <lineage>
        <taxon>Bacteria</taxon>
        <taxon>Pseudomonadati</taxon>
        <taxon>Bacteroidota</taxon>
        <taxon>Sphingobacteriia</taxon>
        <taxon>Sphingobacteriales</taxon>
        <taxon>Sphingobacteriaceae</taxon>
        <taxon>Pedobacter</taxon>
    </lineage>
</organism>
<sequence>MINPTYTILVNSSDNFEDCWDPFFTLYQKYWNVANVPILLNTEFKTGYRFGNLPIKCSAANAASPGRRLSWSECLMTALQQIDTDLVLYLQEDYFIEAPVNAALIEEMVKMMQANEEIKYIGLTHFGNFPPFAPWAADGRVVKVLNSRYRISTQAGIWRRDTLLNYLKPEENGWMFEIFGTQRAKLRNELFLTLNREAPPAVLYTHTGIIKGKWHPAMPALFAKNGIAVDFARRGLYRAKPFLLRKLETGMKLLKDPFVFYKGMKGK</sequence>
<reference evidence="1 2" key="1">
    <citation type="submission" date="2016-10" db="EMBL/GenBank/DDBJ databases">
        <authorList>
            <person name="de Groot N.N."/>
        </authorList>
    </citation>
    <scope>NUCLEOTIDE SEQUENCE [LARGE SCALE GENOMIC DNA]</scope>
    <source>
        <strain evidence="1 2">DSM 18684</strain>
    </source>
</reference>
<gene>
    <name evidence="1" type="ORF">SAMN04489864_101299</name>
</gene>
<evidence type="ECO:0000313" key="1">
    <source>
        <dbReference type="EMBL" id="SFG62156.1"/>
    </source>
</evidence>
<dbReference type="OrthoDB" id="8807075at2"/>
<dbReference type="AlphaFoldDB" id="A0A1I2TI39"/>
<name>A0A1I2TI39_9SPHI</name>
<accession>A0A1I2TI39</accession>
<dbReference type="RefSeq" id="WP_090991780.1">
    <property type="nucleotide sequence ID" value="NZ_FOPP01000001.1"/>
</dbReference>
<protein>
    <recommendedName>
        <fullName evidence="3">Glycosyl transferase family 2</fullName>
    </recommendedName>
</protein>
<evidence type="ECO:0008006" key="3">
    <source>
        <dbReference type="Google" id="ProtNLM"/>
    </source>
</evidence>